<dbReference type="PANTHER" id="PTHR47966:SF51">
    <property type="entry name" value="BETA-SITE APP-CLEAVING ENZYME, ISOFORM A-RELATED"/>
    <property type="match status" value="1"/>
</dbReference>
<dbReference type="InterPro" id="IPR001461">
    <property type="entry name" value="Aspartic_peptidase_A1"/>
</dbReference>
<evidence type="ECO:0000256" key="5">
    <source>
        <dbReference type="SAM" id="SignalP"/>
    </source>
</evidence>
<dbReference type="InterPro" id="IPR033121">
    <property type="entry name" value="PEPTIDASE_A1"/>
</dbReference>
<dbReference type="Gene3D" id="2.40.70.10">
    <property type="entry name" value="Acid Proteases"/>
    <property type="match status" value="2"/>
</dbReference>
<keyword evidence="8" id="KW-1185">Reference proteome</keyword>
<dbReference type="Proteomes" id="UP001295684">
    <property type="component" value="Unassembled WGS sequence"/>
</dbReference>
<sequence>MVKTHFLLVLCALVILSLSRTESTVAPEASQDTENQTTVTTMGTYIKFENYSSILLANSKLLNEEDSDSQFYERGEFSFDYIVKVNIGKDFFNLKLDLTSEIPFVSDISCKTCLMSKKYFADFSNSASKITEYDSLCSIYKDDHSSNGGFIENEECQFFHDNKELEIRYNGFLSKDKVFFSPEYTLGSQTVGRIVSQYKNFIFKGTNGFLGIGPSSYQSLFNPNTERVFSLCSNHEKEGGGYLVVGGVDNNMMKGEINWVPYSSYLHYNIPIQELSIGKVSISGNLEGIIDTKYEFIIVDNYVLNNIKREVKSVMCREDSAYVNVTQLCSLENNILDGNPLEISQISSDFLTEMPPFVINLKNLMVKFEISQYIVPCNEVASLKLDQVEHSKRMLYYCPIITSKFNALTNKVYLGSKFLKNYYVIIDKQKARIGFAQKAAQNCIPSGKISHINTISYLDSCIEYLAVSACLILFFCMVSECIDFYDIEDDGNTSMNTSEQSSQAGTFDQRQQAEELNMEEIKNNVEEAIQYTQNEDGTLRVINGISVLVQDIKNKEHVD</sequence>
<dbReference type="CDD" id="cd05471">
    <property type="entry name" value="pepsin_like"/>
    <property type="match status" value="1"/>
</dbReference>
<dbReference type="PANTHER" id="PTHR47966">
    <property type="entry name" value="BETA-SITE APP-CLEAVING ENZYME, ISOFORM A-RELATED"/>
    <property type="match status" value="1"/>
</dbReference>
<comment type="similarity">
    <text evidence="1">Belongs to the peptidase A1 family.</text>
</comment>
<dbReference type="EMBL" id="CAMPGE010005219">
    <property type="protein sequence ID" value="CAI2364068.1"/>
    <property type="molecule type" value="Genomic_DNA"/>
</dbReference>
<evidence type="ECO:0000313" key="7">
    <source>
        <dbReference type="EMBL" id="CAI2364068.1"/>
    </source>
</evidence>
<evidence type="ECO:0000256" key="4">
    <source>
        <dbReference type="ARBA" id="ARBA00022801"/>
    </source>
</evidence>
<feature type="chain" id="PRO_5041943519" description="Peptidase A1 domain-containing protein" evidence="5">
    <location>
        <begin position="20"/>
        <end position="559"/>
    </location>
</feature>
<protein>
    <recommendedName>
        <fullName evidence="6">Peptidase A1 domain-containing protein</fullName>
    </recommendedName>
</protein>
<evidence type="ECO:0000259" key="6">
    <source>
        <dbReference type="PROSITE" id="PS51767"/>
    </source>
</evidence>
<accession>A0AAD1U8U4</accession>
<dbReference type="AlphaFoldDB" id="A0AAD1U8U4"/>
<dbReference type="GO" id="GO:0004190">
    <property type="term" value="F:aspartic-type endopeptidase activity"/>
    <property type="evidence" value="ECO:0007669"/>
    <property type="project" value="UniProtKB-KW"/>
</dbReference>
<keyword evidence="2" id="KW-0645">Protease</keyword>
<feature type="signal peptide" evidence="5">
    <location>
        <begin position="1"/>
        <end position="19"/>
    </location>
</feature>
<feature type="domain" description="Peptidase A1" evidence="6">
    <location>
        <begin position="81"/>
        <end position="436"/>
    </location>
</feature>
<comment type="caution">
    <text evidence="7">The sequence shown here is derived from an EMBL/GenBank/DDBJ whole genome shotgun (WGS) entry which is preliminary data.</text>
</comment>
<organism evidence="7 8">
    <name type="scientific">Euplotes crassus</name>
    <dbReference type="NCBI Taxonomy" id="5936"/>
    <lineage>
        <taxon>Eukaryota</taxon>
        <taxon>Sar</taxon>
        <taxon>Alveolata</taxon>
        <taxon>Ciliophora</taxon>
        <taxon>Intramacronucleata</taxon>
        <taxon>Spirotrichea</taxon>
        <taxon>Hypotrichia</taxon>
        <taxon>Euplotida</taxon>
        <taxon>Euplotidae</taxon>
        <taxon>Moneuplotes</taxon>
    </lineage>
</organism>
<proteinExistence type="inferred from homology"/>
<keyword evidence="3" id="KW-0064">Aspartyl protease</keyword>
<dbReference type="Pfam" id="PF00026">
    <property type="entry name" value="Asp"/>
    <property type="match status" value="1"/>
</dbReference>
<keyword evidence="5" id="KW-0732">Signal</keyword>
<evidence type="ECO:0000313" key="8">
    <source>
        <dbReference type="Proteomes" id="UP001295684"/>
    </source>
</evidence>
<dbReference type="GO" id="GO:0006508">
    <property type="term" value="P:proteolysis"/>
    <property type="evidence" value="ECO:0007669"/>
    <property type="project" value="UniProtKB-KW"/>
</dbReference>
<keyword evidence="4" id="KW-0378">Hydrolase</keyword>
<evidence type="ECO:0000256" key="2">
    <source>
        <dbReference type="ARBA" id="ARBA00022670"/>
    </source>
</evidence>
<evidence type="ECO:0000256" key="3">
    <source>
        <dbReference type="ARBA" id="ARBA00022750"/>
    </source>
</evidence>
<reference evidence="7" key="1">
    <citation type="submission" date="2023-07" db="EMBL/GenBank/DDBJ databases">
        <authorList>
            <consortium name="AG Swart"/>
            <person name="Singh M."/>
            <person name="Singh A."/>
            <person name="Seah K."/>
            <person name="Emmerich C."/>
        </authorList>
    </citation>
    <scope>NUCLEOTIDE SEQUENCE</scope>
    <source>
        <strain evidence="7">DP1</strain>
    </source>
</reference>
<gene>
    <name evidence="7" type="ORF">ECRASSUSDP1_LOCUS5408</name>
</gene>
<dbReference type="InterPro" id="IPR034164">
    <property type="entry name" value="Pepsin-like_dom"/>
</dbReference>
<dbReference type="SUPFAM" id="SSF50630">
    <property type="entry name" value="Acid proteases"/>
    <property type="match status" value="1"/>
</dbReference>
<evidence type="ECO:0000256" key="1">
    <source>
        <dbReference type="ARBA" id="ARBA00007447"/>
    </source>
</evidence>
<dbReference type="PROSITE" id="PS51767">
    <property type="entry name" value="PEPTIDASE_A1"/>
    <property type="match status" value="1"/>
</dbReference>
<name>A0AAD1U8U4_EUPCR</name>
<dbReference type="InterPro" id="IPR021109">
    <property type="entry name" value="Peptidase_aspartic_dom_sf"/>
</dbReference>